<evidence type="ECO:0000313" key="2">
    <source>
        <dbReference type="EMBL" id="ASJ75955.1"/>
    </source>
</evidence>
<dbReference type="EC" id="2.4.1.345" evidence="2"/>
<dbReference type="SUPFAM" id="SSF53756">
    <property type="entry name" value="UDP-Glycosyltransferase/glycogen phosphorylase"/>
    <property type="match status" value="1"/>
</dbReference>
<feature type="domain" description="Glycosyl transferase family 1" evidence="1">
    <location>
        <begin position="225"/>
        <end position="390"/>
    </location>
</feature>
<keyword evidence="2" id="KW-0808">Transferase</keyword>
<sequence>MINQIPRKLVVVLKGYPRLSETFIAQELLGLEQAGIELQLVSLRHPTDNARHAVHDEIRAPVNYLPEYLHQEPGRVLRSFFKVMTQFGFFPSLRKFASDLLHDRTRNRIRRFGQGVVLAAEWPADTQWLHAHFIHTPASVGAYASQILGIPWSVSAHAKDIWTSSDRELADKLASARWVVTCTEIGHRHLQSLAPNPATVHLSYHGIDLDRFPSYHRQPSLRDASKADEPVVILSVGRAVGKKGFDTLLDALAGLPAQLHWRFVHIGAGTELVNLQAQARSLGIDQRISWLGAINQSEVLANYQSADLFVLACRIADDGDRDGLPNVLVEAASQGLPCVSTRVSAIPELFTDEQNALLVEPDDAQALSAALARVFSAPDLRDRLGQAAQEKVRSTLDYHVSIRQLVGLFEEQWNKTL</sequence>
<evidence type="ECO:0000313" key="3">
    <source>
        <dbReference type="Proteomes" id="UP000250079"/>
    </source>
</evidence>
<dbReference type="KEGG" id="gai:IMCC3135_29525"/>
<proteinExistence type="predicted"/>
<dbReference type="CDD" id="cd03801">
    <property type="entry name" value="GT4_PimA-like"/>
    <property type="match status" value="1"/>
</dbReference>
<dbReference type="Proteomes" id="UP000250079">
    <property type="component" value="Chromosome"/>
</dbReference>
<dbReference type="EMBL" id="CP018632">
    <property type="protein sequence ID" value="ASJ75955.1"/>
    <property type="molecule type" value="Genomic_DNA"/>
</dbReference>
<organism evidence="2 3">
    <name type="scientific">Granulosicoccus antarcticus IMCC3135</name>
    <dbReference type="NCBI Taxonomy" id="1192854"/>
    <lineage>
        <taxon>Bacteria</taxon>
        <taxon>Pseudomonadati</taxon>
        <taxon>Pseudomonadota</taxon>
        <taxon>Gammaproteobacteria</taxon>
        <taxon>Chromatiales</taxon>
        <taxon>Granulosicoccaceae</taxon>
        <taxon>Granulosicoccus</taxon>
    </lineage>
</organism>
<dbReference type="PANTHER" id="PTHR45947">
    <property type="entry name" value="SULFOQUINOVOSYL TRANSFERASE SQD2"/>
    <property type="match status" value="1"/>
</dbReference>
<reference evidence="2 3" key="1">
    <citation type="submission" date="2016-12" db="EMBL/GenBank/DDBJ databases">
        <authorList>
            <person name="Song W.-J."/>
            <person name="Kurnit D.M."/>
        </authorList>
    </citation>
    <scope>NUCLEOTIDE SEQUENCE [LARGE SCALE GENOMIC DNA]</scope>
    <source>
        <strain evidence="2 3">IMCC3135</strain>
    </source>
</reference>
<dbReference type="AlphaFoldDB" id="A0A2Z2NZT6"/>
<accession>A0A2Z2NZT6</accession>
<dbReference type="GO" id="GO:0043750">
    <property type="term" value="F:phosphatidylinositol alpha-mannosyltransferase activity"/>
    <property type="evidence" value="ECO:0007669"/>
    <property type="project" value="UniProtKB-EC"/>
</dbReference>
<keyword evidence="3" id="KW-1185">Reference proteome</keyword>
<name>A0A2Z2NZT6_9GAMM</name>
<dbReference type="InterPro" id="IPR001296">
    <property type="entry name" value="Glyco_trans_1"/>
</dbReference>
<evidence type="ECO:0000259" key="1">
    <source>
        <dbReference type="Pfam" id="PF00534"/>
    </source>
</evidence>
<keyword evidence="2" id="KW-0328">Glycosyltransferase</keyword>
<dbReference type="InterPro" id="IPR050194">
    <property type="entry name" value="Glycosyltransferase_grp1"/>
</dbReference>
<dbReference type="Pfam" id="PF00534">
    <property type="entry name" value="Glycos_transf_1"/>
    <property type="match status" value="1"/>
</dbReference>
<dbReference type="OrthoDB" id="4611853at2"/>
<gene>
    <name evidence="2" type="primary">pimB_2</name>
    <name evidence="2" type="ORF">IMCC3135_29525</name>
</gene>
<dbReference type="RefSeq" id="WP_088920790.1">
    <property type="nucleotide sequence ID" value="NZ_CP018632.1"/>
</dbReference>
<protein>
    <submittedName>
        <fullName evidence="2">GDP-mannose-dependent alpha-(1-6)-phosphatidylinositol monomannoside mannosyltransferase</fullName>
        <ecNumber evidence="2">2.4.1.345</ecNumber>
    </submittedName>
</protein>
<dbReference type="PANTHER" id="PTHR45947:SF3">
    <property type="entry name" value="SULFOQUINOVOSYL TRANSFERASE SQD2"/>
    <property type="match status" value="1"/>
</dbReference>
<dbReference type="Gene3D" id="3.40.50.2000">
    <property type="entry name" value="Glycogen Phosphorylase B"/>
    <property type="match status" value="2"/>
</dbReference>